<dbReference type="EMBL" id="OU963864">
    <property type="protein sequence ID" value="CAH0387563.1"/>
    <property type="molecule type" value="Genomic_DNA"/>
</dbReference>
<evidence type="ECO:0000313" key="3">
    <source>
        <dbReference type="EMBL" id="CAH0387563.1"/>
    </source>
</evidence>
<protein>
    <submittedName>
        <fullName evidence="3">Uncharacterized protein</fullName>
    </submittedName>
</protein>
<organism evidence="3 4">
    <name type="scientific">Bemisia tabaci</name>
    <name type="common">Sweetpotato whitefly</name>
    <name type="synonym">Aleurodes tabaci</name>
    <dbReference type="NCBI Taxonomy" id="7038"/>
    <lineage>
        <taxon>Eukaryota</taxon>
        <taxon>Metazoa</taxon>
        <taxon>Ecdysozoa</taxon>
        <taxon>Arthropoda</taxon>
        <taxon>Hexapoda</taxon>
        <taxon>Insecta</taxon>
        <taxon>Pterygota</taxon>
        <taxon>Neoptera</taxon>
        <taxon>Paraneoptera</taxon>
        <taxon>Hemiptera</taxon>
        <taxon>Sternorrhyncha</taxon>
        <taxon>Aleyrodoidea</taxon>
        <taxon>Aleyrodidae</taxon>
        <taxon>Aleyrodinae</taxon>
        <taxon>Bemisia</taxon>
    </lineage>
</organism>
<evidence type="ECO:0000256" key="2">
    <source>
        <dbReference type="SAM" id="MobiDB-lite"/>
    </source>
</evidence>
<sequence length="407" mass="46784">MSNKVVKKLMREIGGGDCQGTTTSMPISDCDILERETDKKNEEPHPPAETEDDMSYPPSDFQLCSYACEKLLRVRRTVSLADIPTMSNHWDAANKRRRLDAVTPSEVIANLRRNLGTPEAAVHHSFLAFILNAWRSDRVRSQKVNKLSEERFAQITQLNLSSAVLKKLLESERTRVAEAARKLQQISQNLERARSAKDALQRELDLKRECLERADNRTALMKKESMNLKNKMDAANLFILALKKQLQDAKHEKDGLIKEIADLRKTIENKDKCVEQLVAESHEFNFRIVESEKIAGGLSAELQVYKRKHEDLNRDNRALRGKISRLESFNADLETKLEKEDEERKKCQEQCLQHALEAAELRMTLETLRHTDKLWLARVLQTLNSILKVPVKLILYTSFPFPLSRSQ</sequence>
<gene>
    <name evidence="3" type="ORF">BEMITA_LOCUS6565</name>
</gene>
<dbReference type="KEGG" id="btab:109033011"/>
<feature type="region of interest" description="Disordered" evidence="2">
    <location>
        <begin position="14"/>
        <end position="55"/>
    </location>
</feature>
<reference evidence="3" key="1">
    <citation type="submission" date="2021-12" db="EMBL/GenBank/DDBJ databases">
        <authorList>
            <person name="King R."/>
        </authorList>
    </citation>
    <scope>NUCLEOTIDE SEQUENCE</scope>
</reference>
<evidence type="ECO:0000313" key="4">
    <source>
        <dbReference type="Proteomes" id="UP001152759"/>
    </source>
</evidence>
<evidence type="ECO:0000256" key="1">
    <source>
        <dbReference type="SAM" id="Coils"/>
    </source>
</evidence>
<keyword evidence="1" id="KW-0175">Coiled coil</keyword>
<dbReference type="AlphaFoldDB" id="A0A9P0A806"/>
<feature type="compositionally biased region" description="Basic and acidic residues" evidence="2">
    <location>
        <begin position="32"/>
        <end position="48"/>
    </location>
</feature>
<feature type="coiled-coil region" evidence="1">
    <location>
        <begin position="169"/>
        <end position="350"/>
    </location>
</feature>
<proteinExistence type="predicted"/>
<accession>A0A9P0A806</accession>
<keyword evidence="4" id="KW-1185">Reference proteome</keyword>
<name>A0A9P0A806_BEMTA</name>
<dbReference type="Proteomes" id="UP001152759">
    <property type="component" value="Chromosome 3"/>
</dbReference>